<evidence type="ECO:0000313" key="2">
    <source>
        <dbReference type="EMBL" id="MEU3713750.1"/>
    </source>
</evidence>
<dbReference type="RefSeq" id="WP_157848047.1">
    <property type="nucleotide sequence ID" value="NZ_JBEZVI010000029.1"/>
</dbReference>
<gene>
    <name evidence="2" type="ORF">AB0E61_27095</name>
</gene>
<evidence type="ECO:0000313" key="3">
    <source>
        <dbReference type="Proteomes" id="UP001550853"/>
    </source>
</evidence>
<feature type="compositionally biased region" description="Acidic residues" evidence="1">
    <location>
        <begin position="371"/>
        <end position="384"/>
    </location>
</feature>
<sequence>MGKASRRKKQTRQARTDHTAATSPEARGSSDPQTLGEEALCRLVRASSPGDISLAGAYALGYGLLGYAAQQEEAPKWIQEIDPLDTLFLGAAFPLKFHDEYEFSNARDAWLRLLRHTVHGKGVLRLVREAVSLSEELALPVDEGEVMLALAGRLEAAGLDQRRLPRRLLPGSALQESRAVHGPSPDLQLPVPPEDAKERIQKFWKQTKAESWADDTPRSILREGLRRFQESDLPVDEEPGMLLPALYAALMAKPGESLECMVHHAVVWATSLDEASPLTQVLDILLVAPTLELTASDTLGYLFAVPAFVESIPSEALLWTSSPGLALPRLAFEMNTEEVLTRNAEITPDMLDWAGMHARMRLTTAARESALEAEEEAETEEEITTSEKSDESWAERRAIVRAAARKKTRKKKDGTGSTNLPSSHSVERIWNADGSSVIHIPADSPHGQEIQEALREQREFFIEKFGREPNPDDPVFFDPEADEPTPLTKAHFDEVMLKMAGHAAELGIDPALIHASREVGYMVTEENKSAFTMAEVIAFTKAVKRNRQNNQ</sequence>
<comment type="caution">
    <text evidence="2">The sequence shown here is derived from an EMBL/GenBank/DDBJ whole genome shotgun (WGS) entry which is preliminary data.</text>
</comment>
<keyword evidence="3" id="KW-1185">Reference proteome</keyword>
<feature type="compositionally biased region" description="Basic residues" evidence="1">
    <location>
        <begin position="403"/>
        <end position="412"/>
    </location>
</feature>
<feature type="compositionally biased region" description="Basic and acidic residues" evidence="1">
    <location>
        <begin position="385"/>
        <end position="398"/>
    </location>
</feature>
<dbReference type="EMBL" id="JBEZVI010000029">
    <property type="protein sequence ID" value="MEU3713750.1"/>
    <property type="molecule type" value="Genomic_DNA"/>
</dbReference>
<organism evidence="2 3">
    <name type="scientific">Streptomyces catenulae</name>
    <dbReference type="NCBI Taxonomy" id="66875"/>
    <lineage>
        <taxon>Bacteria</taxon>
        <taxon>Bacillati</taxon>
        <taxon>Actinomycetota</taxon>
        <taxon>Actinomycetes</taxon>
        <taxon>Kitasatosporales</taxon>
        <taxon>Streptomycetaceae</taxon>
        <taxon>Streptomyces</taxon>
    </lineage>
</organism>
<feature type="region of interest" description="Disordered" evidence="1">
    <location>
        <begin position="1"/>
        <end position="34"/>
    </location>
</feature>
<name>A0ABV2Z6X2_9ACTN</name>
<proteinExistence type="predicted"/>
<reference evidence="2 3" key="1">
    <citation type="submission" date="2024-06" db="EMBL/GenBank/DDBJ databases">
        <title>The Natural Products Discovery Center: Release of the First 8490 Sequenced Strains for Exploring Actinobacteria Biosynthetic Diversity.</title>
        <authorList>
            <person name="Kalkreuter E."/>
            <person name="Kautsar S.A."/>
            <person name="Yang D."/>
            <person name="Bader C.D."/>
            <person name="Teijaro C.N."/>
            <person name="Fluegel L."/>
            <person name="Davis C.M."/>
            <person name="Simpson J.R."/>
            <person name="Lauterbach L."/>
            <person name="Steele A.D."/>
            <person name="Gui C."/>
            <person name="Meng S."/>
            <person name="Li G."/>
            <person name="Viehrig K."/>
            <person name="Ye F."/>
            <person name="Su P."/>
            <person name="Kiefer A.F."/>
            <person name="Nichols A."/>
            <person name="Cepeda A.J."/>
            <person name="Yan W."/>
            <person name="Fan B."/>
            <person name="Jiang Y."/>
            <person name="Adhikari A."/>
            <person name="Zheng C.-J."/>
            <person name="Schuster L."/>
            <person name="Cowan T.M."/>
            <person name="Smanski M.J."/>
            <person name="Chevrette M.G."/>
            <person name="De Carvalho L.P.S."/>
            <person name="Shen B."/>
        </authorList>
    </citation>
    <scope>NUCLEOTIDE SEQUENCE [LARGE SCALE GENOMIC DNA]</scope>
    <source>
        <strain evidence="2 3">NPDC033039</strain>
    </source>
</reference>
<feature type="region of interest" description="Disordered" evidence="1">
    <location>
        <begin position="367"/>
        <end position="426"/>
    </location>
</feature>
<feature type="compositionally biased region" description="Basic residues" evidence="1">
    <location>
        <begin position="1"/>
        <end position="12"/>
    </location>
</feature>
<protein>
    <submittedName>
        <fullName evidence="2">Uncharacterized protein</fullName>
    </submittedName>
</protein>
<accession>A0ABV2Z6X2</accession>
<feature type="compositionally biased region" description="Polar residues" evidence="1">
    <location>
        <begin position="415"/>
        <end position="424"/>
    </location>
</feature>
<dbReference type="Proteomes" id="UP001550853">
    <property type="component" value="Unassembled WGS sequence"/>
</dbReference>
<evidence type="ECO:0000256" key="1">
    <source>
        <dbReference type="SAM" id="MobiDB-lite"/>
    </source>
</evidence>